<evidence type="ECO:0000313" key="1">
    <source>
        <dbReference type="EMBL" id="AMD90052.1"/>
    </source>
</evidence>
<dbReference type="AlphaFoldDB" id="A0A0X8JJS2"/>
<evidence type="ECO:0000313" key="2">
    <source>
        <dbReference type="Proteomes" id="UP000069241"/>
    </source>
</evidence>
<organism evidence="1 2">
    <name type="scientific">Desulfovibrio fairfieldensis</name>
    <dbReference type="NCBI Taxonomy" id="44742"/>
    <lineage>
        <taxon>Bacteria</taxon>
        <taxon>Pseudomonadati</taxon>
        <taxon>Thermodesulfobacteriota</taxon>
        <taxon>Desulfovibrionia</taxon>
        <taxon>Desulfovibrionales</taxon>
        <taxon>Desulfovibrionaceae</taxon>
        <taxon>Desulfovibrio</taxon>
    </lineage>
</organism>
<dbReference type="EMBL" id="CP014229">
    <property type="protein sequence ID" value="AMD90052.1"/>
    <property type="molecule type" value="Genomic_DNA"/>
</dbReference>
<dbReference type="Gene3D" id="3.40.50.450">
    <property type="match status" value="1"/>
</dbReference>
<dbReference type="SUPFAM" id="SSF52309">
    <property type="entry name" value="N-(deoxy)ribosyltransferase-like"/>
    <property type="match status" value="1"/>
</dbReference>
<dbReference type="Proteomes" id="UP000069241">
    <property type="component" value="Chromosome"/>
</dbReference>
<proteinExistence type="predicted"/>
<name>A0A0X8JJS2_9BACT</name>
<gene>
    <name evidence="1" type="ORF">AXF13_07930</name>
</gene>
<keyword evidence="2" id="KW-1185">Reference proteome</keyword>
<dbReference type="InterPro" id="IPR007710">
    <property type="entry name" value="Nucleoside_deoxyribTrfase"/>
</dbReference>
<dbReference type="RefSeq" id="WP_062252383.1">
    <property type="nucleotide sequence ID" value="NZ_CP014229.1"/>
</dbReference>
<dbReference type="KEGG" id="dfi:AXF13_07930"/>
<protein>
    <submittedName>
        <fullName evidence="1">Uncharacterized protein</fullName>
    </submittedName>
</protein>
<accession>A0A0X8JJS2</accession>
<dbReference type="Pfam" id="PF05014">
    <property type="entry name" value="Nuc_deoxyrib_tr"/>
    <property type="match status" value="1"/>
</dbReference>
<sequence length="116" mass="13022">MQRIYIIANNKTGVQMLSMILRDQCGYEIVNAKSPSREAISQADAVVVCWKPDRAAMFEAGMAAALGKPIFALAETDELDPQERILLDHILGLSHDVEDLKFHMQMVSQNKPRIRP</sequence>
<reference evidence="2" key="1">
    <citation type="submission" date="2016-02" db="EMBL/GenBank/DDBJ databases">
        <authorList>
            <person name="Holder M.E."/>
            <person name="Ajami N.J."/>
            <person name="Petrosino J.F."/>
        </authorList>
    </citation>
    <scope>NUCLEOTIDE SEQUENCE [LARGE SCALE GENOMIC DNA]</scope>
    <source>
        <strain evidence="2">CCUG 45958</strain>
    </source>
</reference>